<dbReference type="Pfam" id="PF08990">
    <property type="entry name" value="Docking"/>
    <property type="match status" value="1"/>
</dbReference>
<keyword evidence="3" id="KW-0596">Phosphopantetheine</keyword>
<dbReference type="InterPro" id="IPR020841">
    <property type="entry name" value="PKS_Beta-ketoAc_synthase_dom"/>
</dbReference>
<dbReference type="Pfam" id="PF22953">
    <property type="entry name" value="SpnB_Rossmann"/>
    <property type="match status" value="2"/>
</dbReference>
<dbReference type="FunFam" id="3.40.50.720:FF:000209">
    <property type="entry name" value="Polyketide synthase Pks12"/>
    <property type="match status" value="1"/>
</dbReference>
<dbReference type="SMART" id="SM00829">
    <property type="entry name" value="PKS_ER"/>
    <property type="match status" value="1"/>
</dbReference>
<dbReference type="Pfam" id="PF21089">
    <property type="entry name" value="PKS_DH_N"/>
    <property type="match status" value="2"/>
</dbReference>
<dbReference type="SUPFAM" id="SSF50129">
    <property type="entry name" value="GroES-like"/>
    <property type="match status" value="1"/>
</dbReference>
<sequence length="4032" mass="419537">MSGGAVTTETNEERLVDYLKRVAADLHDTRARLREVEDGQREPVAIVAMACRYPGDVASPEDLWDLVAARRHAMTAFPDNRGWDLERLFHPDPDHPGTSYAREGGFLHDADLFDPEFFGISPREAAAVDPQQRLLLEVAWEALERAGIAPGSLKGAPVGVYAGTALPGFGTPHIDRAAEGYLVTGNAPSVLSGRVAYTLGLEGPAVTVDTACSSSLVAMHLAAQALRQGECELALAGGVTVMTTPYVFTEFARQRGLAADSRCKAFSKGADGTAFAEGAGLLVLERLSDAQRNGHQVLAVMRGSAINQDGASNGLTAPNGLAQQRVIRQALAGARLSPADVDVVEAHGTGTTLGDPIEAQALLATYGQERPEGRPLWLGAIKPNLGHTQGAAGVAGVIKMVMALRNASLPALLHADRPTSVVDWDGGAVRLLAEPVAWPAGDRRRRAGVSSFGISGTNAHLILEEAPPRPDTELPASVPQRPEGTVVPWVVSARGAVSLRTQAAALAEHMAAHPDTPVDAIGWSLATTRSPLDHRAVVLGADRGELSARLADLAEGRTHPDVTRASAPARLGGSAFLFTGQGSQRPGMGAQLYRAYPAFAAAFDEACAALDPHLGRSLLELVFAPADTDGDGDADRASALDATEVTQAALFAVEVALYRLVESFGVVPGYLAGHSVGELVAAHIAGVLSLPDAARLVAARGRLMQALPEGGAMVALEAAEEEVALLLAGRADQVALAAVNAPTSVVVSGDEEAVEEIARTIRERGHRTRRLRVGHAFHSPRIDPMLEEFRQVAASLTYSQPRIAVVSNVTGALAGAEQLCDPDYWVRHARQPVRFRDGIAALRAEGVTRFLELGPDAVLTAMARDCLTSEAAPEVAAGESAQDAGTASGPSAPVLATVLRKGRDEPRTLLTALAQLHVDGESVDFSASFPATTQATDLPTYRFDRRRYWRDAPQAEADVRAAGLEASDHPLLRAALEPADGGLLLTGRLSLRGQPWLADHAIVDAVPLPGTLFVELALQAGERVGCDLIDDLTLEAPLLLPPVGAVDLQVAVGATDAAGRRAVTVYSRPSGGGSEGWESSADPGVADEPGDGPYGPWRRHATATLGTAPTGVPEPAASPAQWPPAGAEAIDVAGLYERLAAEGYRYGPAFTGLRTAWRVGEEMFAEVGLAPGQRGDGGAYAVHPALLDAALHPIGALFTGEDQAGGAPGTVRLPFSFGGVRLLARGASRLRVRITPTGPDTVTMRLSDDTGAEVVAVDSLTLRTVSAQRWRSGAVPADRPLYRLDWDAFALPAAATTAPDRWAVLAADDTNATDTATASLPAEHVARHPDLAALSASVAAGAPAPDLVVMACLGAPYDTSDDGDEPPSQVRTATHRVLARLREWLTDDALAASRLVVLTAKAVAADPADAPPDLAGAAVLGLLRAAQAEHPGRIVLVDTDGISASRDALAAAVAAAVAAGEWQLALRDGRALVPRLILAHPDPDAAPVVLDPDGTVLVTGGTGSLGRLLARHLVEHHGARHLLLVSRSGPAAEGIEAFAAGLAADVRIESCDTTDPEALAALLATVPGEHPLTAVVHTAGVLDDGVVTSLTPEQLDTVLAPKVDAAWQLHRLTRGADLASFVLFSSAASVLGSGGQGNYGAANAFLNALAEHIRAAGGPATSLAWGLWGVDEGMTEHLATADRARMARSGTAAMSGEAGLARFDAALATALPVLVPARFDLAVLREQAAGGALPPLLRRLVRLPVRTAAAVEASPSWAGRLAGLPETEQDRVIGELIRDRIAAVLAHPEPETLELGRTFAQLGLDSLTALELRNAIHEATGVRLPATAIFDYPTPETLVSHLRTELLGATATTAATAPLPPGAGAPARSGSADDPVVIVGMACHYPGDVHSPDELWRLVADGVDAIGPFPEDRGWDVAGLYDPDPERTGKSYTREGGFLPEAALFDAEFFGISPREALATDPQQRLLLETAWQAFEHARIDPAALRGSRTAVVTGIMYDDYGARFLGRIPEGYEGQIMTGSTPSVASGRVAYTFGLEGPTLTVDTACSSSLVAMHLAAQALRQGECDLALAGGVTVMATPNTFIEFSRQRGLAPDGRCKPFAAAADGTGWSEGAGLLVLERLSDARRNGHRVLAVLRGSAVNQDGASNGLTAPNGPSQQRVIGQALAAAGVDPAGVDVVEAHGTGTMLGDPIEAQALLATYGRNRPAEQPLWLGSIKSNIGHTQAAAGAAGIIKMVMALRHGRLPATLHVDEPSPHVDWASGSVRLLTEATDWPEADRPRRAAVSSFGISGTNAHLILEQAPDQPEPLPEQSESATAGGIVPFVLSARTAEALRAQAANLAARLPSAGVAEVGWSLATTRSAFEHRAVIVAEDRDALLAGLEKLAADEPDPAVVAGTATTAAAGPVFVFPGQGSQWRGMGVELLDTSPVFAARIAECERALAPYVDWSLTAVLRGSDTTTDPHRVDVVQPTLWAVMVSLAALWQHLGIAPAAVIGHSQGEIAAACVAGALTLDDAAKVVALRSQALRALAGHGTMASLTLGADDTAGLLEELGERADDVTVAAANGPVTTVISGAVEQIATVLAAAEAHGARTRTIDVDYASHGPHVDRIREDIVSALSGLAPTASEVAFYSTVTAERLDTAGLDADYWFTNLRRPVRFADTLATLLAHGHRHFIEVSPHPVLIPGMQDGFEAADAAATAVPTLRRDQGGPHQLAQAVARAYTAGLAIDWAPWYPARPYTTDLPTYPFQRRRYWLGMDGGPGDLRSAGLVSVSHAQIGAAVELADGGLVMTGRLPAAGSGGWLDDHVVADTPLVPGTALVEWVLRAADEAGCGGIEELALHVPMTLPASGGLRIQVVAYAPDGDGRREVRVHSRPDAEDGSSPWTCHATGHLSPTAPGAADPAPAGVWPPRDAEQVDVADFYGRAEAIGYGYGPAFRGLTAAWRQGDDLLAEVVLPEAAHEGADGFALHPALLDAALHPLALDGQGEDGRMRLPFAWSGVSLWATGARAARVRMSPLEHGFRLVVADAAGRPVLSAESVVVRPTSARQLRDAGARRVDGLYEVAWVALPPSSDTVAETETRGVEGWALLDGGPLPFDPSKAGSLPRHADIDALLTAPALPSTVLVGVSGPVGAAGDENSAEGALAVTTGVLTSARRWLETPELADARLVLVTRGAVAAAETDDGPDPAAAAVWGLLRSAQAENPGRFLLCDIDDGAGPDDVLGAVTRAVALDEPQVAVRGERVLTPRLERAGAAELVPPPGEPAWRLSADDTGTIDSVSVVACPEVLEPLAPGQVRIAVRAAGINFRDVLIVLGMYPDEGVFRGSEGAGVVLDVADDVTSVAVGDRVFGLFEGAFGPVAVADARAVVPVPPDWTDQQAAAVPTTFLTAWYGLVDLAGLKAGESVLIHAATGGVGTAAVQIARHLGAEVYATAGPGKHAVLEAMGIDEAHRASSRDLDFEDAFRTATGGRGVDVILNSLAGEYTDASLRLLTGGGRFIEMGKTDKRDAEQIADTYSGVRYRFYDLVPDAGLDRVAEMLTTLAGHFAQGVLAPPPVRAWPLTEARQALRQMSQARHTGKYVLDMPRTLDPDGTVLITGGTGTLGALVAEHLVTNHHISHLHLLSRRGPDAPGSADLAARLTELGATVRITATDTTDPQALRQALDTVDRDHPLTGVIHAAGALDDAVLTAQTPERLASVWAAKATAAANLHRATKDLPLAMFVIFSSAAGTLGTPGQANYAAANAYCDALAVRRRRAGLPATSIAWGLWAATSEMTGHLADADLARMSRTGFTPLATPMALALFDAAGRHGAATPLALDLDPRTLGAQPSDAVPAVLRTVAAAGAPVRRTAAVAQSTDWAGRLAALSAAERHRELVNLVRTHAATVLGHSDPAALRADTSFKELGFDSLTAVELRNRLSAATGLRLPAALVFDYPDAETMARFLDQKLAPGDRTEAAAVDHLAPVLNDLARLESTLGSHDVDGKARETVAGRLHALLSRLEGSTASAADIDGEALESASDDEMFALIDQQLGSS</sequence>
<feature type="active site" description="Proton donor; for dehydratase activity" evidence="9">
    <location>
        <position position="1188"/>
    </location>
</feature>
<comment type="pathway">
    <text evidence="2">Antibiotic biosynthesis.</text>
</comment>
<dbReference type="SMART" id="SM01294">
    <property type="entry name" value="PKS_PP_betabranch"/>
    <property type="match status" value="2"/>
</dbReference>
<dbReference type="InterPro" id="IPR050091">
    <property type="entry name" value="PKS_NRPS_Biosynth_Enz"/>
</dbReference>
<dbReference type="PROSITE" id="PS52004">
    <property type="entry name" value="KS3_2"/>
    <property type="match status" value="2"/>
</dbReference>
<dbReference type="SMART" id="SM00823">
    <property type="entry name" value="PKS_PP"/>
    <property type="match status" value="2"/>
</dbReference>
<feature type="region of interest" description="Disordered" evidence="10">
    <location>
        <begin position="2872"/>
        <end position="2906"/>
    </location>
</feature>
<name>Q7WTF3_9ACTN</name>
<accession>Q7WTF3</accession>
<gene>
    <name evidence="14" type="primary">nanA3</name>
</gene>
<dbReference type="PROSITE" id="PS50075">
    <property type="entry name" value="CARRIER"/>
    <property type="match status" value="2"/>
</dbReference>
<dbReference type="Gene3D" id="3.90.180.10">
    <property type="entry name" value="Medium-chain alcohol dehydrogenases, catalytic domain"/>
    <property type="match status" value="1"/>
</dbReference>
<evidence type="ECO:0000259" key="11">
    <source>
        <dbReference type="PROSITE" id="PS50075"/>
    </source>
</evidence>
<dbReference type="Gene3D" id="3.40.50.11460">
    <property type="match status" value="1"/>
</dbReference>
<dbReference type="FunFam" id="3.40.366.10:FF:000002">
    <property type="entry name" value="Probable polyketide synthase 2"/>
    <property type="match status" value="2"/>
</dbReference>
<dbReference type="GO" id="GO:0004312">
    <property type="term" value="F:fatty acid synthase activity"/>
    <property type="evidence" value="ECO:0007669"/>
    <property type="project" value="TreeGrafter"/>
</dbReference>
<feature type="domain" description="PKS/mFAS DH" evidence="13">
    <location>
        <begin position="2774"/>
        <end position="3050"/>
    </location>
</feature>
<dbReference type="Pfam" id="PF00698">
    <property type="entry name" value="Acyl_transf_1"/>
    <property type="match status" value="2"/>
</dbReference>
<dbReference type="SUPFAM" id="SSF52151">
    <property type="entry name" value="FabD/lysophospholipase-like"/>
    <property type="match status" value="2"/>
</dbReference>
<feature type="domain" description="Carrier" evidence="11">
    <location>
        <begin position="1771"/>
        <end position="1846"/>
    </location>
</feature>
<dbReference type="CDD" id="cd05195">
    <property type="entry name" value="enoyl_red"/>
    <property type="match status" value="1"/>
</dbReference>
<dbReference type="InterPro" id="IPR015083">
    <property type="entry name" value="NorB/c/GfsB-D-like_docking"/>
</dbReference>
<dbReference type="PROSITE" id="PS00012">
    <property type="entry name" value="PHOSPHOPANTETHEINE"/>
    <property type="match status" value="2"/>
</dbReference>
<dbReference type="InterPro" id="IPR049551">
    <property type="entry name" value="PKS_DH_C"/>
</dbReference>
<dbReference type="SMART" id="SM00827">
    <property type="entry name" value="PKS_AT"/>
    <property type="match status" value="2"/>
</dbReference>
<dbReference type="Pfam" id="PF00109">
    <property type="entry name" value="ketoacyl-synt"/>
    <property type="match status" value="2"/>
</dbReference>
<dbReference type="Gene3D" id="1.10.1200.10">
    <property type="entry name" value="ACP-like"/>
    <property type="match status" value="2"/>
</dbReference>
<dbReference type="Pfam" id="PF08240">
    <property type="entry name" value="ADH_N"/>
    <property type="match status" value="1"/>
</dbReference>
<dbReference type="Gene3D" id="3.40.47.10">
    <property type="match status" value="2"/>
</dbReference>
<dbReference type="SUPFAM" id="SSF51735">
    <property type="entry name" value="NAD(P)-binding Rossmann-fold domains"/>
    <property type="match status" value="5"/>
</dbReference>
<reference evidence="14" key="1">
    <citation type="journal article" date="2003" name="Chem. Biol.">
        <title>A complete gene cluster from Streptomyces nanchangensis NS3226 encoding biosynthesis of the polyether ionophore nanchangmycin.</title>
        <authorList>
            <person name="Sun Y."/>
            <person name="Zhou X."/>
            <person name="Dong H."/>
            <person name="Tu G."/>
            <person name="Wang M."/>
            <person name="Wang B."/>
            <person name="Deng Z."/>
        </authorList>
    </citation>
    <scope>NUCLEOTIDE SEQUENCE</scope>
    <source>
        <strain evidence="14">NS3226</strain>
    </source>
</reference>
<evidence type="ECO:0000256" key="4">
    <source>
        <dbReference type="ARBA" id="ARBA00022553"/>
    </source>
</evidence>
<comment type="cofactor">
    <cofactor evidence="1">
        <name>pantetheine 4'-phosphate</name>
        <dbReference type="ChEBI" id="CHEBI:47942"/>
    </cofactor>
</comment>
<dbReference type="InterPro" id="IPR013968">
    <property type="entry name" value="PKS_KR"/>
</dbReference>
<dbReference type="SUPFAM" id="SSF55048">
    <property type="entry name" value="Probable ACP-binding domain of malonyl-CoA ACP transacylase"/>
    <property type="match status" value="2"/>
</dbReference>
<dbReference type="Pfam" id="PF08659">
    <property type="entry name" value="KR"/>
    <property type="match status" value="2"/>
</dbReference>
<feature type="domain" description="Carrier" evidence="11">
    <location>
        <begin position="3871"/>
        <end position="3946"/>
    </location>
</feature>
<dbReference type="InterPro" id="IPR049552">
    <property type="entry name" value="PKS_DH_N"/>
</dbReference>
<proteinExistence type="predicted"/>
<dbReference type="GO" id="GO:0016491">
    <property type="term" value="F:oxidoreductase activity"/>
    <property type="evidence" value="ECO:0007669"/>
    <property type="project" value="InterPro"/>
</dbReference>
<dbReference type="SMART" id="SM00825">
    <property type="entry name" value="PKS_KS"/>
    <property type="match status" value="2"/>
</dbReference>
<dbReference type="Gene3D" id="3.40.366.10">
    <property type="entry name" value="Malonyl-Coenzyme A Acyl Carrier Protein, domain 2"/>
    <property type="match status" value="2"/>
</dbReference>
<keyword evidence="8" id="KW-0012">Acyltransferase</keyword>
<dbReference type="InterPro" id="IPR036291">
    <property type="entry name" value="NAD(P)-bd_dom_sf"/>
</dbReference>
<dbReference type="Gene3D" id="3.40.50.720">
    <property type="entry name" value="NAD(P)-binding Rossmann-like Domain"/>
    <property type="match status" value="2"/>
</dbReference>
<dbReference type="FunFam" id="1.10.1200.10:FF:000007">
    <property type="entry name" value="Probable polyketide synthase pks17"/>
    <property type="match status" value="2"/>
</dbReference>
<feature type="region of interest" description="C-terminal hotdog fold" evidence="9">
    <location>
        <begin position="2913"/>
        <end position="3050"/>
    </location>
</feature>
<dbReference type="InterPro" id="IPR013154">
    <property type="entry name" value="ADH-like_N"/>
</dbReference>
<keyword evidence="5" id="KW-0808">Transferase</keyword>
<dbReference type="GO" id="GO:0033068">
    <property type="term" value="P:macrolide biosynthetic process"/>
    <property type="evidence" value="ECO:0007669"/>
    <property type="project" value="UniProtKB-ARBA"/>
</dbReference>
<feature type="region of interest" description="N-terminal hotdog fold" evidence="9">
    <location>
        <begin position="2774"/>
        <end position="2899"/>
    </location>
</feature>
<protein>
    <submittedName>
        <fullName evidence="14">NanA3</fullName>
    </submittedName>
</protein>
<evidence type="ECO:0000256" key="3">
    <source>
        <dbReference type="ARBA" id="ARBA00022450"/>
    </source>
</evidence>
<evidence type="ECO:0000313" key="14">
    <source>
        <dbReference type="EMBL" id="AAP42857.1"/>
    </source>
</evidence>
<dbReference type="PROSITE" id="PS00606">
    <property type="entry name" value="KS3_1"/>
    <property type="match status" value="2"/>
</dbReference>
<dbReference type="InterPro" id="IPR001227">
    <property type="entry name" value="Ac_transferase_dom_sf"/>
</dbReference>
<dbReference type="InterPro" id="IPR006162">
    <property type="entry name" value="Ppantetheine_attach_site"/>
</dbReference>
<dbReference type="SUPFAM" id="SSF47336">
    <property type="entry name" value="ACP-like"/>
    <property type="match status" value="2"/>
</dbReference>
<dbReference type="InterPro" id="IPR055123">
    <property type="entry name" value="SpnB-like_Rossmann"/>
</dbReference>
<keyword evidence="4" id="KW-0597">Phosphoprotein</keyword>
<dbReference type="InterPro" id="IPR011032">
    <property type="entry name" value="GroES-like_sf"/>
</dbReference>
<feature type="active site" description="Proton acceptor; for dehydratase activity" evidence="9">
    <location>
        <position position="1000"/>
    </location>
</feature>
<dbReference type="SUPFAM" id="SSF101173">
    <property type="entry name" value="Docking domain B of the erythromycin polyketide synthase (DEBS)"/>
    <property type="match status" value="1"/>
</dbReference>
<evidence type="ECO:0000259" key="13">
    <source>
        <dbReference type="PROSITE" id="PS52019"/>
    </source>
</evidence>
<evidence type="ECO:0000259" key="12">
    <source>
        <dbReference type="PROSITE" id="PS52004"/>
    </source>
</evidence>
<evidence type="ECO:0000256" key="5">
    <source>
        <dbReference type="ARBA" id="ARBA00022679"/>
    </source>
</evidence>
<dbReference type="GO" id="GO:0031177">
    <property type="term" value="F:phosphopantetheine binding"/>
    <property type="evidence" value="ECO:0007669"/>
    <property type="project" value="InterPro"/>
</dbReference>
<evidence type="ECO:0000256" key="8">
    <source>
        <dbReference type="ARBA" id="ARBA00023315"/>
    </source>
</evidence>
<dbReference type="InterPro" id="IPR016035">
    <property type="entry name" value="Acyl_Trfase/lysoPLipase"/>
</dbReference>
<dbReference type="Gene3D" id="3.10.129.110">
    <property type="entry name" value="Polyketide synthase dehydratase"/>
    <property type="match status" value="2"/>
</dbReference>
<dbReference type="InterPro" id="IPR014030">
    <property type="entry name" value="Ketoacyl_synth_N"/>
</dbReference>
<dbReference type="EMBL" id="AF521085">
    <property type="protein sequence ID" value="AAP42857.1"/>
    <property type="molecule type" value="Genomic_DNA"/>
</dbReference>
<dbReference type="InterPro" id="IPR009081">
    <property type="entry name" value="PP-bd_ACP"/>
</dbReference>
<dbReference type="InterPro" id="IPR032821">
    <property type="entry name" value="PKS_assoc"/>
</dbReference>
<evidence type="ECO:0000256" key="6">
    <source>
        <dbReference type="ARBA" id="ARBA00023194"/>
    </source>
</evidence>
<dbReference type="Pfam" id="PF13602">
    <property type="entry name" value="ADH_zinc_N_2"/>
    <property type="match status" value="1"/>
</dbReference>
<dbReference type="PANTHER" id="PTHR43775">
    <property type="entry name" value="FATTY ACID SYNTHASE"/>
    <property type="match status" value="1"/>
</dbReference>
<feature type="active site" description="Proton donor; for dehydratase activity" evidence="9">
    <location>
        <position position="2974"/>
    </location>
</feature>
<dbReference type="InterPro" id="IPR014043">
    <property type="entry name" value="Acyl_transferase_dom"/>
</dbReference>
<dbReference type="InterPro" id="IPR016036">
    <property type="entry name" value="Malonyl_transacylase_ACP-bd"/>
</dbReference>
<evidence type="ECO:0000256" key="10">
    <source>
        <dbReference type="SAM" id="MobiDB-lite"/>
    </source>
</evidence>
<dbReference type="InterPro" id="IPR036736">
    <property type="entry name" value="ACP-like_sf"/>
</dbReference>
<feature type="domain" description="Ketosynthase family 3 (KS3)" evidence="12">
    <location>
        <begin position="1873"/>
        <end position="2300"/>
    </location>
</feature>
<keyword evidence="6" id="KW-0045">Antibiotic biosynthesis</keyword>
<feature type="domain" description="PKS/mFAS DH" evidence="13">
    <location>
        <begin position="969"/>
        <end position="1271"/>
    </location>
</feature>
<dbReference type="InterPro" id="IPR057326">
    <property type="entry name" value="KR_dom"/>
</dbReference>
<keyword evidence="7" id="KW-0511">Multifunctional enzyme</keyword>
<dbReference type="InterPro" id="IPR049900">
    <property type="entry name" value="PKS_mFAS_DH"/>
</dbReference>
<dbReference type="Pfam" id="PF00550">
    <property type="entry name" value="PP-binding"/>
    <property type="match status" value="2"/>
</dbReference>
<dbReference type="SMART" id="SM00822">
    <property type="entry name" value="PKS_KR"/>
    <property type="match status" value="2"/>
</dbReference>
<dbReference type="PANTHER" id="PTHR43775:SF51">
    <property type="entry name" value="INACTIVE PHENOLPHTHIOCEROL SYNTHESIS POLYKETIDE SYNTHASE TYPE I PKS1-RELATED"/>
    <property type="match status" value="1"/>
</dbReference>
<organism evidence="14">
    <name type="scientific">Streptomyces nanchangensis</name>
    <dbReference type="NCBI Taxonomy" id="204925"/>
    <lineage>
        <taxon>Bacteria</taxon>
        <taxon>Bacillati</taxon>
        <taxon>Actinomycetota</taxon>
        <taxon>Actinomycetes</taxon>
        <taxon>Kitasatosporales</taxon>
        <taxon>Streptomycetaceae</taxon>
        <taxon>Streptomyces</taxon>
    </lineage>
</organism>
<feature type="active site" description="Proton acceptor; for dehydratase activity" evidence="9">
    <location>
        <position position="2806"/>
    </location>
</feature>
<evidence type="ECO:0000256" key="2">
    <source>
        <dbReference type="ARBA" id="ARBA00004792"/>
    </source>
</evidence>
<dbReference type="Gene3D" id="3.30.70.3290">
    <property type="match status" value="2"/>
</dbReference>
<feature type="compositionally biased region" description="Low complexity" evidence="10">
    <location>
        <begin position="2894"/>
        <end position="2906"/>
    </location>
</feature>
<evidence type="ECO:0000256" key="7">
    <source>
        <dbReference type="ARBA" id="ARBA00023268"/>
    </source>
</evidence>
<feature type="region of interest" description="N-terminal hotdog fold" evidence="9">
    <location>
        <begin position="969"/>
        <end position="1112"/>
    </location>
</feature>
<dbReference type="SUPFAM" id="SSF53901">
    <property type="entry name" value="Thiolase-like"/>
    <property type="match status" value="2"/>
</dbReference>
<dbReference type="CDD" id="cd00833">
    <property type="entry name" value="PKS"/>
    <property type="match status" value="2"/>
</dbReference>
<dbReference type="InterPro" id="IPR018201">
    <property type="entry name" value="Ketoacyl_synth_AS"/>
</dbReference>
<dbReference type="InterPro" id="IPR020807">
    <property type="entry name" value="PKS_DH"/>
</dbReference>
<evidence type="ECO:0000256" key="9">
    <source>
        <dbReference type="PROSITE-ProRule" id="PRU01363"/>
    </source>
</evidence>
<evidence type="ECO:0000256" key="1">
    <source>
        <dbReference type="ARBA" id="ARBA00001957"/>
    </source>
</evidence>
<feature type="domain" description="Ketosynthase family 3 (KS3)" evidence="12">
    <location>
        <begin position="41"/>
        <end position="465"/>
    </location>
</feature>
<dbReference type="FunFam" id="3.40.47.10:FF:000019">
    <property type="entry name" value="Polyketide synthase type I"/>
    <property type="match status" value="2"/>
</dbReference>
<dbReference type="Pfam" id="PF16197">
    <property type="entry name" value="KAsynt_C_assoc"/>
    <property type="match status" value="2"/>
</dbReference>
<dbReference type="InterPro" id="IPR014031">
    <property type="entry name" value="Ketoacyl_synth_C"/>
</dbReference>
<dbReference type="CDD" id="cd08956">
    <property type="entry name" value="KR_3_FAS_SDR_x"/>
    <property type="match status" value="2"/>
</dbReference>
<dbReference type="PROSITE" id="PS52019">
    <property type="entry name" value="PKS_MFAS_DH"/>
    <property type="match status" value="2"/>
</dbReference>
<dbReference type="InterPro" id="IPR036299">
    <property type="entry name" value="Polyketide_synth_docking_sf"/>
</dbReference>
<dbReference type="InterPro" id="IPR016039">
    <property type="entry name" value="Thiolase-like"/>
</dbReference>
<dbReference type="Pfam" id="PF02801">
    <property type="entry name" value="Ketoacyl-synt_C"/>
    <property type="match status" value="2"/>
</dbReference>
<feature type="region of interest" description="Disordered" evidence="10">
    <location>
        <begin position="1066"/>
        <end position="1124"/>
    </location>
</feature>
<dbReference type="GO" id="GO:0004315">
    <property type="term" value="F:3-oxoacyl-[acyl-carrier-protein] synthase activity"/>
    <property type="evidence" value="ECO:0007669"/>
    <property type="project" value="InterPro"/>
</dbReference>
<dbReference type="InterPro" id="IPR020806">
    <property type="entry name" value="PKS_PP-bd"/>
</dbReference>
<dbReference type="InterPro" id="IPR042104">
    <property type="entry name" value="PKS_dehydratase_sf"/>
</dbReference>
<dbReference type="InterPro" id="IPR020843">
    <property type="entry name" value="ER"/>
</dbReference>
<dbReference type="GO" id="GO:0006633">
    <property type="term" value="P:fatty acid biosynthetic process"/>
    <property type="evidence" value="ECO:0007669"/>
    <property type="project" value="InterPro"/>
</dbReference>
<feature type="region of interest" description="C-terminal hotdog fold" evidence="9">
    <location>
        <begin position="1127"/>
        <end position="1271"/>
    </location>
</feature>
<dbReference type="Pfam" id="PF14765">
    <property type="entry name" value="PS-DH"/>
    <property type="match status" value="2"/>
</dbReference>
<dbReference type="SMART" id="SM00826">
    <property type="entry name" value="PKS_DH"/>
    <property type="match status" value="2"/>
</dbReference>